<protein>
    <submittedName>
        <fullName evidence="1">Uncharacterized protein</fullName>
    </submittedName>
</protein>
<dbReference type="EMBL" id="JANJQO010001752">
    <property type="protein sequence ID" value="KAJ2969403.1"/>
    <property type="molecule type" value="Genomic_DNA"/>
</dbReference>
<dbReference type="Proteomes" id="UP001143910">
    <property type="component" value="Unassembled WGS sequence"/>
</dbReference>
<name>A0ACC1MRQ9_9HYPO</name>
<sequence length="898" mass="101654">MPPHVPRKRLRSASPDGKQTQKQKRKPTLYDDLDASTASNSANAASIFLSNDTEDSESSLSSLSDAEFEDVPAVKRVVQDDDDDDDAEFEDVVAPKLDTEDLPIATEDLELTLVRDDRVSLTNPFGERRGPSKRERLVRNATHRLHVLCLLWHNSVRNSWLCDPELQAIMVSHLPPRMWDELERWKLRSGIVQPKPTKPAVKRRGRAETKGRDWGQDAKRLEEGVPDMSSGDPLFRLTQTLMSWWKQRFHTTAPGLRKWGYMALERLDRLTKAYANEEHDAAQFGERIRNLDELRQCATRCEGSRDVGAYLFTALLRGLGLESRLVANLQCLGYAWSKSEDAELERTDINSRATSTATTPTKPKKLKKPAKDKTRTQKKATPAKKGSMSDTELGLEYQDSDDDSVVEMKVTPVKLQTNQPKIDGDLDFANYWTEVLSPVTGKFLSIEPIVKGIVATNRDLVESLEPRGAKADNARQVIAYVIAYSPDGTAKDVTVRYLKRQLFPGRTKGTRYPIEKIPIYNRHGKVHRHEHYDWFKSAMSGYTRGDKKHPITDLDELEESTDLKPAVPEKKEVQEGEETLQYYKQSKDFVLERHLKREEALRNGAKPVKKFKNKGKGKTDEEDVYLRSDVLNVKSAETWHKQGRAPLKGEQPLKRVPHRAATTNRRRELIEAEAATGQKVLQGLYSYDQTDWIIPDPIKDGVIPKNEYGNIDLFAAHMCPRGAVHVPFKGTVRVCKKLQIDYAEAVVDFEFGHRMAVPVIQGVVIAEENHDMVMEQLQQDEAERMRKEDEKRRKAALSQWRKFIMGMRIVQRIRLEYGEIDDKVSVFGHASKSAPAGAPTLPANDGNDEDMAGGFLPEGFEEEEEEDAGVKATTSHFFPIVDEDDAHDDGGMVLEHGG</sequence>
<gene>
    <name evidence="1" type="ORF">NQ176_g8682</name>
</gene>
<organism evidence="1 2">
    <name type="scientific">Zarea fungicola</name>
    <dbReference type="NCBI Taxonomy" id="93591"/>
    <lineage>
        <taxon>Eukaryota</taxon>
        <taxon>Fungi</taxon>
        <taxon>Dikarya</taxon>
        <taxon>Ascomycota</taxon>
        <taxon>Pezizomycotina</taxon>
        <taxon>Sordariomycetes</taxon>
        <taxon>Hypocreomycetidae</taxon>
        <taxon>Hypocreales</taxon>
        <taxon>Cordycipitaceae</taxon>
        <taxon>Zarea</taxon>
    </lineage>
</organism>
<proteinExistence type="predicted"/>
<keyword evidence="2" id="KW-1185">Reference proteome</keyword>
<evidence type="ECO:0000313" key="2">
    <source>
        <dbReference type="Proteomes" id="UP001143910"/>
    </source>
</evidence>
<reference evidence="1" key="1">
    <citation type="submission" date="2022-08" db="EMBL/GenBank/DDBJ databases">
        <title>Genome Sequence of Lecanicillium fungicola.</title>
        <authorList>
            <person name="Buettner E."/>
        </authorList>
    </citation>
    <scope>NUCLEOTIDE SEQUENCE</scope>
    <source>
        <strain evidence="1">Babe33</strain>
    </source>
</reference>
<evidence type="ECO:0000313" key="1">
    <source>
        <dbReference type="EMBL" id="KAJ2969403.1"/>
    </source>
</evidence>
<accession>A0ACC1MRQ9</accession>
<comment type="caution">
    <text evidence="1">The sequence shown here is derived from an EMBL/GenBank/DDBJ whole genome shotgun (WGS) entry which is preliminary data.</text>
</comment>